<dbReference type="SUPFAM" id="SSF54980">
    <property type="entry name" value="EF-G C-terminal domain-like"/>
    <property type="match status" value="3"/>
</dbReference>
<organism evidence="8 9">
    <name type="scientific">Ascoidea rubescens DSM 1968</name>
    <dbReference type="NCBI Taxonomy" id="1344418"/>
    <lineage>
        <taxon>Eukaryota</taxon>
        <taxon>Fungi</taxon>
        <taxon>Dikarya</taxon>
        <taxon>Ascomycota</taxon>
        <taxon>Saccharomycotina</taxon>
        <taxon>Saccharomycetes</taxon>
        <taxon>Ascoideaceae</taxon>
        <taxon>Ascoidea</taxon>
    </lineage>
</organism>
<reference evidence="9" key="1">
    <citation type="submission" date="2016-05" db="EMBL/GenBank/DDBJ databases">
        <title>Comparative genomics of biotechnologically important yeasts.</title>
        <authorList>
            <consortium name="DOE Joint Genome Institute"/>
            <person name="Riley R."/>
            <person name="Haridas S."/>
            <person name="Wolfe K.H."/>
            <person name="Lopes M.R."/>
            <person name="Hittinger C.T."/>
            <person name="Goker M."/>
            <person name="Salamov A."/>
            <person name="Wisecaver J."/>
            <person name="Long T.M."/>
            <person name="Aerts A.L."/>
            <person name="Barry K."/>
            <person name="Choi C."/>
            <person name="Clum A."/>
            <person name="Coughlan A.Y."/>
            <person name="Deshpande S."/>
            <person name="Douglass A.P."/>
            <person name="Hanson S.J."/>
            <person name="Klenk H.-P."/>
            <person name="Labutti K."/>
            <person name="Lapidus A."/>
            <person name="Lindquist E."/>
            <person name="Lipzen A."/>
            <person name="Meier-Kolthoff J.P."/>
            <person name="Ohm R.A."/>
            <person name="Otillar R.P."/>
            <person name="Pangilinan J."/>
            <person name="Peng Y."/>
            <person name="Rokas A."/>
            <person name="Rosa C.A."/>
            <person name="Scheuner C."/>
            <person name="Sibirny A.A."/>
            <person name="Slot J.C."/>
            <person name="Stielow J.B."/>
            <person name="Sun H."/>
            <person name="Kurtzman C.P."/>
            <person name="Blackwell M."/>
            <person name="Grigoriev I.V."/>
            <person name="Jeffries T.W."/>
        </authorList>
    </citation>
    <scope>NUCLEOTIDE SEQUENCE [LARGE SCALE GENOMIC DNA]</scope>
    <source>
        <strain evidence="9">DSM 1968</strain>
    </source>
</reference>
<dbReference type="Gene3D" id="3.40.50.300">
    <property type="entry name" value="P-loop containing nucleotide triphosphate hydrolases"/>
    <property type="match status" value="1"/>
</dbReference>
<protein>
    <recommendedName>
        <fullName evidence="5">Ribosome-releasing factor 2, mitochondrial</fullName>
        <shortName evidence="5">RRF2mt</shortName>
    </recommendedName>
    <alternativeName>
        <fullName evidence="5">Elongation factor G 2, mitochondrial</fullName>
        <shortName evidence="5">EF-G2mt</shortName>
        <shortName evidence="5">mEF-G 2</shortName>
    </alternativeName>
</protein>
<dbReference type="HAMAP" id="MF_03059">
    <property type="entry name" value="mEF_G_2"/>
    <property type="match status" value="1"/>
</dbReference>
<feature type="binding site" evidence="5">
    <location>
        <begin position="126"/>
        <end position="130"/>
    </location>
    <ligand>
        <name>GTP</name>
        <dbReference type="ChEBI" id="CHEBI:37565"/>
    </ligand>
</feature>
<evidence type="ECO:0000256" key="2">
    <source>
        <dbReference type="ARBA" id="ARBA00022917"/>
    </source>
</evidence>
<dbReference type="InterPro" id="IPR035649">
    <property type="entry name" value="EFG_V"/>
</dbReference>
<comment type="similarity">
    <text evidence="5">Belongs to the TRAFAC class translation factor GTPase superfamily. Classic translation factor GTPase family. EF-G/EF-2 subfamily.</text>
</comment>
<dbReference type="Gene3D" id="3.30.70.240">
    <property type="match status" value="1"/>
</dbReference>
<dbReference type="OrthoDB" id="198619at2759"/>
<evidence type="ECO:0000256" key="4">
    <source>
        <dbReference type="ARBA" id="ARBA00023134"/>
    </source>
</evidence>
<dbReference type="PANTHER" id="PTHR43261:SF1">
    <property type="entry name" value="RIBOSOME-RELEASING FACTOR 2, MITOCHONDRIAL"/>
    <property type="match status" value="1"/>
</dbReference>
<dbReference type="InterPro" id="IPR027417">
    <property type="entry name" value="P-loop_NTPase"/>
</dbReference>
<dbReference type="CDD" id="cd01886">
    <property type="entry name" value="EF-G"/>
    <property type="match status" value="1"/>
</dbReference>
<evidence type="ECO:0000313" key="9">
    <source>
        <dbReference type="Proteomes" id="UP000095038"/>
    </source>
</evidence>
<dbReference type="PRINTS" id="PR00315">
    <property type="entry name" value="ELONGATNFCT"/>
</dbReference>
<dbReference type="FunCoup" id="A0A1D2VR10">
    <property type="interactions" value="592"/>
</dbReference>
<dbReference type="PROSITE" id="PS00301">
    <property type="entry name" value="G_TR_1"/>
    <property type="match status" value="1"/>
</dbReference>
<dbReference type="InterPro" id="IPR031157">
    <property type="entry name" value="G_TR_CS"/>
</dbReference>
<dbReference type="Pfam" id="PF00679">
    <property type="entry name" value="EFG_C"/>
    <property type="match status" value="1"/>
</dbReference>
<dbReference type="RefSeq" id="XP_020050360.1">
    <property type="nucleotide sequence ID" value="XM_020192430.1"/>
</dbReference>
<dbReference type="PANTHER" id="PTHR43261">
    <property type="entry name" value="TRANSLATION ELONGATION FACTOR G-RELATED"/>
    <property type="match status" value="1"/>
</dbReference>
<accession>A0A1D2VR10</accession>
<keyword evidence="9" id="KW-1185">Reference proteome</keyword>
<evidence type="ECO:0000256" key="1">
    <source>
        <dbReference type="ARBA" id="ARBA00022741"/>
    </source>
</evidence>
<comment type="subcellular location">
    <subcellularLocation>
        <location evidence="5">Mitochondrion</location>
    </subcellularLocation>
</comment>
<dbReference type="EMBL" id="KV454475">
    <property type="protein sequence ID" value="ODV64053.1"/>
    <property type="molecule type" value="Genomic_DNA"/>
</dbReference>
<dbReference type="InterPro" id="IPR009000">
    <property type="entry name" value="Transl_B-barrel_sf"/>
</dbReference>
<feature type="domain" description="Tr-type G" evidence="7">
    <location>
        <begin position="53"/>
        <end position="350"/>
    </location>
</feature>
<evidence type="ECO:0000259" key="7">
    <source>
        <dbReference type="PROSITE" id="PS51722"/>
    </source>
</evidence>
<dbReference type="InterPro" id="IPR009022">
    <property type="entry name" value="EFG_III"/>
</dbReference>
<dbReference type="Gene3D" id="3.30.70.870">
    <property type="entry name" value="Elongation Factor G (Translational Gtpase), domain 3"/>
    <property type="match status" value="1"/>
</dbReference>
<dbReference type="STRING" id="1344418.A0A1D2VR10"/>
<dbReference type="GO" id="GO:0003924">
    <property type="term" value="F:GTPase activity"/>
    <property type="evidence" value="ECO:0007669"/>
    <property type="project" value="UniProtKB-UniRule"/>
</dbReference>
<dbReference type="GO" id="GO:0032790">
    <property type="term" value="P:ribosome disassembly"/>
    <property type="evidence" value="ECO:0007669"/>
    <property type="project" value="UniProtKB-UniRule"/>
</dbReference>
<dbReference type="Proteomes" id="UP000095038">
    <property type="component" value="Unassembled WGS sequence"/>
</dbReference>
<dbReference type="InterPro" id="IPR035647">
    <property type="entry name" value="EFG_III/V"/>
</dbReference>
<dbReference type="GO" id="GO:0005759">
    <property type="term" value="C:mitochondrial matrix"/>
    <property type="evidence" value="ECO:0007669"/>
    <property type="project" value="UniProtKB-ARBA"/>
</dbReference>
<keyword evidence="3 5" id="KW-0496">Mitochondrion</keyword>
<dbReference type="InterPro" id="IPR000640">
    <property type="entry name" value="EFG_V-like"/>
</dbReference>
<keyword evidence="1 5" id="KW-0547">Nucleotide-binding</keyword>
<comment type="function">
    <text evidence="5">Mitochondrial GTPase that mediates the disassembly of ribosomes from messenger RNA at the termination of mitochondrial protein biosynthesis. Not involved in the GTP-dependent ribosomal translocation step during translation elongation.</text>
</comment>
<dbReference type="PROSITE" id="PS51722">
    <property type="entry name" value="G_TR_2"/>
    <property type="match status" value="1"/>
</dbReference>
<dbReference type="SMART" id="SM00838">
    <property type="entry name" value="EFG_C"/>
    <property type="match status" value="1"/>
</dbReference>
<keyword evidence="8" id="KW-0378">Hydrolase</keyword>
<dbReference type="InterPro" id="IPR030851">
    <property type="entry name" value="EFG2"/>
</dbReference>
<proteinExistence type="inferred from homology"/>
<sequence length="938" mass="105509">MISISRISFLKAATTFKGFSRSLVPKFTSTFLSFNYSTAKQDLPKDLNSLKIIKTRNIGIIAHIDAGKTTTTERMLYYSGSIQSIGNVDQGDTITDYLPAERNRGITIQSAAVTFAWNKNKINLIDTPGHADFTFEVIRSLRVLDSAVVILDGVAGVEAQTEKVWNQSKYLNLPSIIFINKMDRMGAGFSRSCKEIIQKLKTKIVLVNIPYFVENTQTRERVFSGIIDVIEKNLLIWDINDDINGDKISVVDLLQTENQSKYPLAFEELLKSRESMIETLCDIEGNDKLFENFFNNDENYLNVDNKTLKNAIKFSTITNKVSPVLCGASFKNIGVQPLLDSVISYLPNPVETQYPEISFNLSNISKRKTTKKHSNKSNNAAEQKIPMKFDATKGLVVNNNQHLSLALAFKVITDDRKNIMIFIRVYAGTVLNGSVLLNSRTNKRFRIMKLLLINGNVTQEIDKLTCGNIGVIIASLISSVSADSQVESKHSISDVSTSDSLDNSNFGGLNNDNEIRTGDTLICHIFKKDGTKSFTELEQSLVLNPISIPPSIFISSIEPKSLKDKKILDNNLAIILREDPSLRVFYDDETGQMLLSGMGELHLEIVKDRLINDLKTNCKMSKVMVSYKESILNKSRTVNKIDDNNGHFVCEVSLLLEPISGLAKDHELYNKEGLFDLELDNNLIYVPLESAPQAARTFFNSTKESKEDSAEEMIWPYQIKYEQIIQSLYSSVISGLQRGGPIARLPLNSVLVRINKWNISKELSSWAPLLQVTRNAMVEAINCYSNETDLKKNYTLLEPIMKTQVFVNTEDLGKVIQDLTSVRRGEISSIEDDNESNNLNRKNPNAEPTYFSSSDELNKQFFPFDPTLTYASSGTKKEVLRDINGKQKINAEVPLREMIGYLSKLRSLTKGNGVFLMEYKGMKKVSSNEKINEILQQY</sequence>
<feature type="region of interest" description="Disordered" evidence="6">
    <location>
        <begin position="827"/>
        <end position="847"/>
    </location>
</feature>
<feature type="binding site" evidence="5">
    <location>
        <begin position="180"/>
        <end position="183"/>
    </location>
    <ligand>
        <name>GTP</name>
        <dbReference type="ChEBI" id="CHEBI:37565"/>
    </ligand>
</feature>
<dbReference type="GO" id="GO:0051881">
    <property type="term" value="P:regulation of mitochondrial membrane potential"/>
    <property type="evidence" value="ECO:0007669"/>
    <property type="project" value="EnsemblFungi"/>
</dbReference>
<dbReference type="Pfam" id="PF00009">
    <property type="entry name" value="GTP_EFTU"/>
    <property type="match status" value="1"/>
</dbReference>
<dbReference type="SUPFAM" id="SSF52540">
    <property type="entry name" value="P-loop containing nucleoside triphosphate hydrolases"/>
    <property type="match status" value="1"/>
</dbReference>
<gene>
    <name evidence="5" type="primary">MEF2</name>
    <name evidence="8" type="ORF">ASCRUDRAFT_73766</name>
</gene>
<keyword evidence="4 5" id="KW-0342">GTP-binding</keyword>
<keyword evidence="2 5" id="KW-0648">Protein biosynthesis</keyword>
<dbReference type="NCBIfam" id="TIGR00231">
    <property type="entry name" value="small_GTP"/>
    <property type="match status" value="1"/>
</dbReference>
<dbReference type="SUPFAM" id="SSF50447">
    <property type="entry name" value="Translation proteins"/>
    <property type="match status" value="1"/>
</dbReference>
<dbReference type="GeneID" id="30966066"/>
<feature type="binding site" evidence="5">
    <location>
        <begin position="62"/>
        <end position="69"/>
    </location>
    <ligand>
        <name>GTP</name>
        <dbReference type="ChEBI" id="CHEBI:37565"/>
    </ligand>
</feature>
<name>A0A1D2VR10_9ASCO</name>
<evidence type="ECO:0000313" key="8">
    <source>
        <dbReference type="EMBL" id="ODV64053.1"/>
    </source>
</evidence>
<dbReference type="CDD" id="cd03713">
    <property type="entry name" value="EFG_mtEFG_C"/>
    <property type="match status" value="1"/>
</dbReference>
<dbReference type="InParanoid" id="A0A1D2VR10"/>
<dbReference type="GO" id="GO:0005525">
    <property type="term" value="F:GTP binding"/>
    <property type="evidence" value="ECO:0007669"/>
    <property type="project" value="UniProtKB-UniRule"/>
</dbReference>
<evidence type="ECO:0000256" key="6">
    <source>
        <dbReference type="SAM" id="MobiDB-lite"/>
    </source>
</evidence>
<dbReference type="InterPro" id="IPR005225">
    <property type="entry name" value="Small_GTP-bd"/>
</dbReference>
<dbReference type="FunFam" id="3.40.50.300:FF:000514">
    <property type="entry name" value="Ribosome-releasing factor 2, mitochondrial"/>
    <property type="match status" value="1"/>
</dbReference>
<dbReference type="InterPro" id="IPR041095">
    <property type="entry name" value="EFG_II"/>
</dbReference>
<evidence type="ECO:0000256" key="3">
    <source>
        <dbReference type="ARBA" id="ARBA00023128"/>
    </source>
</evidence>
<dbReference type="InterPro" id="IPR000795">
    <property type="entry name" value="T_Tr_GTP-bd_dom"/>
</dbReference>
<dbReference type="AlphaFoldDB" id="A0A1D2VR10"/>
<dbReference type="GO" id="GO:0032543">
    <property type="term" value="P:mitochondrial translation"/>
    <property type="evidence" value="ECO:0007669"/>
    <property type="project" value="UniProtKB-UniRule"/>
</dbReference>
<dbReference type="CDD" id="cd16262">
    <property type="entry name" value="EFG_III"/>
    <property type="match status" value="1"/>
</dbReference>
<dbReference type="Gene3D" id="2.40.30.10">
    <property type="entry name" value="Translation factors"/>
    <property type="match status" value="1"/>
</dbReference>
<dbReference type="Pfam" id="PF14492">
    <property type="entry name" value="EFG_III"/>
    <property type="match status" value="1"/>
</dbReference>
<evidence type="ECO:0000256" key="5">
    <source>
        <dbReference type="HAMAP-Rule" id="MF_03059"/>
    </source>
</evidence>